<dbReference type="NCBIfam" id="TIGR00126">
    <property type="entry name" value="deoC"/>
    <property type="match status" value="1"/>
</dbReference>
<feature type="active site" description="Proton donor/acceptor" evidence="7">
    <location>
        <position position="180"/>
    </location>
</feature>
<protein>
    <recommendedName>
        <fullName evidence="7">Deoxyribose-phosphate aldolase</fullName>
        <shortName evidence="7">DERA</shortName>
        <ecNumber evidence="7">4.1.2.4</ecNumber>
    </recommendedName>
    <alternativeName>
        <fullName evidence="7">2-deoxy-D-ribose 5-phosphate aldolase</fullName>
    </alternativeName>
    <alternativeName>
        <fullName evidence="7">Phosphodeoxyriboaldolase</fullName>
        <shortName evidence="7">Deoxyriboaldolase</shortName>
    </alternativeName>
</protein>
<dbReference type="EMBL" id="UGHJ01000001">
    <property type="protein sequence ID" value="STO68876.1"/>
    <property type="molecule type" value="Genomic_DNA"/>
</dbReference>
<dbReference type="FunFam" id="3.20.20.70:FF:000044">
    <property type="entry name" value="Deoxyribose-phosphate aldolase"/>
    <property type="match status" value="1"/>
</dbReference>
<comment type="subcellular location">
    <subcellularLocation>
        <location evidence="7">Cytoplasm</location>
    </subcellularLocation>
</comment>
<dbReference type="PIRSF" id="PIRSF001357">
    <property type="entry name" value="DeoC"/>
    <property type="match status" value="1"/>
</dbReference>
<evidence type="ECO:0000256" key="5">
    <source>
        <dbReference type="ARBA" id="ARBA00048791"/>
    </source>
</evidence>
<dbReference type="InterPro" id="IPR011343">
    <property type="entry name" value="DeoC"/>
</dbReference>
<dbReference type="PANTHER" id="PTHR10889:SF1">
    <property type="entry name" value="DEOXYRIBOSE-PHOSPHATE ALDOLASE"/>
    <property type="match status" value="1"/>
</dbReference>
<gene>
    <name evidence="8" type="primary">deoC2</name>
    <name evidence="7" type="synonym">deoC</name>
    <name evidence="8" type="ORF">NCTC1659_01460</name>
    <name evidence="9" type="ORF">NCTC8540_01394</name>
</gene>
<dbReference type="SMART" id="SM01133">
    <property type="entry name" value="DeoC"/>
    <property type="match status" value="1"/>
</dbReference>
<comment type="function">
    <text evidence="6 7">Catalyzes a reversible aldol reaction between acetaldehyde and D-glyceraldehyde 3-phosphate to generate 2-deoxy-D-ribose 5-phosphate.</text>
</comment>
<dbReference type="EC" id="4.1.2.4" evidence="7"/>
<dbReference type="Proteomes" id="UP000254496">
    <property type="component" value="Unassembled WGS sequence"/>
</dbReference>
<dbReference type="GO" id="GO:0005737">
    <property type="term" value="C:cytoplasm"/>
    <property type="evidence" value="ECO:0007669"/>
    <property type="project" value="UniProtKB-SubCell"/>
</dbReference>
<feature type="active site" description="Schiff-base intermediate with acetaldehyde" evidence="7">
    <location>
        <position position="151"/>
    </location>
</feature>
<dbReference type="GO" id="GO:0009264">
    <property type="term" value="P:deoxyribonucleotide catabolic process"/>
    <property type="evidence" value="ECO:0007669"/>
    <property type="project" value="UniProtKB-UniRule"/>
</dbReference>
<name>A0A1V4B186_9PAST</name>
<comment type="catalytic activity">
    <reaction evidence="5 7">
        <text>2-deoxy-D-ribose 5-phosphate = D-glyceraldehyde 3-phosphate + acetaldehyde</text>
        <dbReference type="Rhea" id="RHEA:12821"/>
        <dbReference type="ChEBI" id="CHEBI:15343"/>
        <dbReference type="ChEBI" id="CHEBI:59776"/>
        <dbReference type="ChEBI" id="CHEBI:62877"/>
        <dbReference type="EC" id="4.1.2.4"/>
    </reaction>
</comment>
<evidence type="ECO:0000256" key="6">
    <source>
        <dbReference type="ARBA" id="ARBA00056337"/>
    </source>
</evidence>
<dbReference type="SUPFAM" id="SSF51569">
    <property type="entry name" value="Aldolase"/>
    <property type="match status" value="1"/>
</dbReference>
<keyword evidence="4 7" id="KW-0704">Schiff base</keyword>
<keyword evidence="10" id="KW-1185">Reference proteome</keyword>
<evidence type="ECO:0000313" key="10">
    <source>
        <dbReference type="Proteomes" id="UP000254329"/>
    </source>
</evidence>
<evidence type="ECO:0000256" key="3">
    <source>
        <dbReference type="ARBA" id="ARBA00023239"/>
    </source>
</evidence>
<dbReference type="UniPathway" id="UPA00002">
    <property type="reaction ID" value="UER00468"/>
</dbReference>
<dbReference type="Proteomes" id="UP000254329">
    <property type="component" value="Unassembled WGS sequence"/>
</dbReference>
<dbReference type="GO" id="GO:0016052">
    <property type="term" value="P:carbohydrate catabolic process"/>
    <property type="evidence" value="ECO:0007669"/>
    <property type="project" value="TreeGrafter"/>
</dbReference>
<dbReference type="InterPro" id="IPR013785">
    <property type="entry name" value="Aldolase_TIM"/>
</dbReference>
<dbReference type="AlphaFoldDB" id="A0A1V4B186"/>
<keyword evidence="3 7" id="KW-0456">Lyase</keyword>
<evidence type="ECO:0000313" key="8">
    <source>
        <dbReference type="EMBL" id="STO60188.1"/>
    </source>
</evidence>
<dbReference type="PANTHER" id="PTHR10889">
    <property type="entry name" value="DEOXYRIBOSE-PHOSPHATE ALDOLASE"/>
    <property type="match status" value="1"/>
</dbReference>
<organism evidence="8 10">
    <name type="scientific">Canicola haemoglobinophilus</name>
    <dbReference type="NCBI Taxonomy" id="733"/>
    <lineage>
        <taxon>Bacteria</taxon>
        <taxon>Pseudomonadati</taxon>
        <taxon>Pseudomonadota</taxon>
        <taxon>Gammaproteobacteria</taxon>
        <taxon>Pasteurellales</taxon>
        <taxon>Pasteurellaceae</taxon>
        <taxon>Canicola</taxon>
    </lineage>
</organism>
<evidence type="ECO:0000256" key="1">
    <source>
        <dbReference type="ARBA" id="ARBA00010936"/>
    </source>
</evidence>
<dbReference type="GO" id="GO:0004139">
    <property type="term" value="F:deoxyribose-phosphate aldolase activity"/>
    <property type="evidence" value="ECO:0007669"/>
    <property type="project" value="UniProtKB-UniRule"/>
</dbReference>
<dbReference type="RefSeq" id="WP_078218398.1">
    <property type="nucleotide sequence ID" value="NZ_MUXZ01000016.1"/>
</dbReference>
<evidence type="ECO:0000256" key="4">
    <source>
        <dbReference type="ARBA" id="ARBA00023270"/>
    </source>
</evidence>
<accession>A0A1V4B186</accession>
<proteinExistence type="inferred from homology"/>
<dbReference type="InterPro" id="IPR002915">
    <property type="entry name" value="DeoC/FbaB/LacD_aldolase"/>
</dbReference>
<reference evidence="10 11" key="1">
    <citation type="submission" date="2018-06" db="EMBL/GenBank/DDBJ databases">
        <authorList>
            <consortium name="Pathogen Informatics"/>
            <person name="Doyle S."/>
        </authorList>
    </citation>
    <scope>NUCLEOTIDE SEQUENCE [LARGE SCALE GENOMIC DNA]</scope>
    <source>
        <strain evidence="8 10">NCTC1659</strain>
        <strain evidence="9 11">NCTC8540</strain>
    </source>
</reference>
<dbReference type="EMBL" id="UGHF01000001">
    <property type="protein sequence ID" value="STO60188.1"/>
    <property type="molecule type" value="Genomic_DNA"/>
</dbReference>
<dbReference type="HAMAP" id="MF_00114">
    <property type="entry name" value="DeoC_type1"/>
    <property type="match status" value="1"/>
</dbReference>
<dbReference type="GO" id="GO:0006018">
    <property type="term" value="P:2-deoxyribose 1-phosphate catabolic process"/>
    <property type="evidence" value="ECO:0007669"/>
    <property type="project" value="UniProtKB-UniRule"/>
</dbReference>
<comment type="pathway">
    <text evidence="7">Carbohydrate degradation; 2-deoxy-D-ribose 1-phosphate degradation; D-glyceraldehyde 3-phosphate and acetaldehyde from 2-deoxy-alpha-D-ribose 1-phosphate: step 2/2.</text>
</comment>
<evidence type="ECO:0000313" key="9">
    <source>
        <dbReference type="EMBL" id="STO68876.1"/>
    </source>
</evidence>
<keyword evidence="2 7" id="KW-0963">Cytoplasm</keyword>
<dbReference type="CDD" id="cd00959">
    <property type="entry name" value="DeoC"/>
    <property type="match status" value="1"/>
</dbReference>
<evidence type="ECO:0000256" key="7">
    <source>
        <dbReference type="HAMAP-Rule" id="MF_00114"/>
    </source>
</evidence>
<dbReference type="Gene3D" id="3.20.20.70">
    <property type="entry name" value="Aldolase class I"/>
    <property type="match status" value="1"/>
</dbReference>
<dbReference type="Pfam" id="PF01791">
    <property type="entry name" value="DeoC"/>
    <property type="match status" value="1"/>
</dbReference>
<comment type="similarity">
    <text evidence="1 7">Belongs to the DeoC/FbaB aldolase family. DeoC type 1 subfamily.</text>
</comment>
<feature type="active site" description="Proton donor/acceptor" evidence="7">
    <location>
        <position position="89"/>
    </location>
</feature>
<sequence>MNIARYIDHTALSADTTIAKINQLCQEAISHHFWSVCINPAYISLAKSLLKDTDVKVCTVIGFPLGANMPEVKAYETKLAIDAGTDEVDMVVNIGWVKSGLWEEVKQDISLVFQACDQTPLKVIFETCLLTDDEIIKLSKICSEIGVAFVKTSTGFSHNGATIEAVTIMQQHVSENVKIKASGGVRSKETAEQMIKAGASRLGTSSGVAIVTGMATPNSQY</sequence>
<dbReference type="STRING" id="733.B0186_05640"/>
<evidence type="ECO:0000256" key="2">
    <source>
        <dbReference type="ARBA" id="ARBA00022490"/>
    </source>
</evidence>
<dbReference type="InterPro" id="IPR028581">
    <property type="entry name" value="DeoC_typeI"/>
</dbReference>
<evidence type="ECO:0000313" key="11">
    <source>
        <dbReference type="Proteomes" id="UP000254496"/>
    </source>
</evidence>
<dbReference type="OrthoDB" id="6579831at2"/>